<evidence type="ECO:0008006" key="3">
    <source>
        <dbReference type="Google" id="ProtNLM"/>
    </source>
</evidence>
<reference evidence="1" key="1">
    <citation type="submission" date="2021-09" db="EMBL/GenBank/DDBJ databases">
        <authorList>
            <consortium name="AG Swart"/>
            <person name="Singh M."/>
            <person name="Singh A."/>
            <person name="Seah K."/>
            <person name="Emmerich C."/>
        </authorList>
    </citation>
    <scope>NUCLEOTIDE SEQUENCE</scope>
    <source>
        <strain evidence="1">ATCC30299</strain>
    </source>
</reference>
<name>A0AAU9KH63_9CILI</name>
<evidence type="ECO:0000313" key="1">
    <source>
        <dbReference type="EMBL" id="CAG9335044.1"/>
    </source>
</evidence>
<comment type="caution">
    <text evidence="1">The sequence shown here is derived from an EMBL/GenBank/DDBJ whole genome shotgun (WGS) entry which is preliminary data.</text>
</comment>
<keyword evidence="2" id="KW-1185">Reference proteome</keyword>
<organism evidence="1 2">
    <name type="scientific">Blepharisma stoltei</name>
    <dbReference type="NCBI Taxonomy" id="1481888"/>
    <lineage>
        <taxon>Eukaryota</taxon>
        <taxon>Sar</taxon>
        <taxon>Alveolata</taxon>
        <taxon>Ciliophora</taxon>
        <taxon>Postciliodesmatophora</taxon>
        <taxon>Heterotrichea</taxon>
        <taxon>Heterotrichida</taxon>
        <taxon>Blepharismidae</taxon>
        <taxon>Blepharisma</taxon>
    </lineage>
</organism>
<sequence length="374" mass="43208">MDMDYDFSENYDFALQEEDLEMQVEPEWMALNRQWTQNNPSVLFQKHSSAVLDGWVTLAPIDPGENLFINEEPMNLDKLFKHQPPPRKRSFMDKMDLPSLVEDPDNFNIDKLFADCDSSSVTSDTRKRQLWTKSEEEQLYNFINNSYPHSKIPNEAWNQLALQMGRSMCSLRTKATQLMKHGLNHKVEPAKRTKSTKPTINTMINEALKSLPNNTGTKEEIIEAIEKNYKDYLSSEANEDNKEYRWKRSVKQILCTSFKKIPGFYSLKSSTRVAKVANNSMNEHIIWALRTYGKLTRNELKCKIKEKFGENLNSAVNSESNLQAWEKTLLKKLCRCPLIDTSQSDDKYTYRSCSGAQAWAQSDSSVNNSIGYDT</sequence>
<dbReference type="EMBL" id="CAJZBQ010000060">
    <property type="protein sequence ID" value="CAG9335044.1"/>
    <property type="molecule type" value="Genomic_DNA"/>
</dbReference>
<dbReference type="InterPro" id="IPR036388">
    <property type="entry name" value="WH-like_DNA-bd_sf"/>
</dbReference>
<proteinExistence type="predicted"/>
<evidence type="ECO:0000313" key="2">
    <source>
        <dbReference type="Proteomes" id="UP001162131"/>
    </source>
</evidence>
<dbReference type="Proteomes" id="UP001162131">
    <property type="component" value="Unassembled WGS sequence"/>
</dbReference>
<dbReference type="AlphaFoldDB" id="A0AAU9KH63"/>
<protein>
    <recommendedName>
        <fullName evidence="3">Myb-like domain-containing protein</fullName>
    </recommendedName>
</protein>
<gene>
    <name evidence="1" type="ORF">BSTOLATCC_MIC62625</name>
</gene>
<accession>A0AAU9KH63</accession>
<dbReference type="Gene3D" id="1.10.10.10">
    <property type="entry name" value="Winged helix-like DNA-binding domain superfamily/Winged helix DNA-binding domain"/>
    <property type="match status" value="1"/>
</dbReference>